<organism evidence="1">
    <name type="scientific">Solanum chacoense</name>
    <name type="common">Chaco potato</name>
    <dbReference type="NCBI Taxonomy" id="4108"/>
    <lineage>
        <taxon>Eukaryota</taxon>
        <taxon>Viridiplantae</taxon>
        <taxon>Streptophyta</taxon>
        <taxon>Embryophyta</taxon>
        <taxon>Tracheophyta</taxon>
        <taxon>Spermatophyta</taxon>
        <taxon>Magnoliopsida</taxon>
        <taxon>eudicotyledons</taxon>
        <taxon>Gunneridae</taxon>
        <taxon>Pentapetalae</taxon>
        <taxon>asterids</taxon>
        <taxon>lamiids</taxon>
        <taxon>Solanales</taxon>
        <taxon>Solanaceae</taxon>
        <taxon>Solanoideae</taxon>
        <taxon>Solaneae</taxon>
        <taxon>Solanum</taxon>
    </lineage>
</organism>
<dbReference type="AlphaFoldDB" id="A0A0V0IKB5"/>
<reference evidence="1" key="1">
    <citation type="submission" date="2015-12" db="EMBL/GenBank/DDBJ databases">
        <title>Gene expression during late stages of embryo sac development: a critical building block for successful pollen-pistil interactions.</title>
        <authorList>
            <person name="Liu Y."/>
            <person name="Joly V."/>
            <person name="Sabar M."/>
            <person name="Matton D.P."/>
        </authorList>
    </citation>
    <scope>NUCLEOTIDE SEQUENCE</scope>
</reference>
<proteinExistence type="predicted"/>
<dbReference type="EMBL" id="GEDG01005389">
    <property type="protein sequence ID" value="JAP33068.1"/>
    <property type="molecule type" value="Transcribed_RNA"/>
</dbReference>
<sequence>MSQLLPMMHMSSRHHKYTNERSQQKFCFYYSRKENQMKFLNCDLFCLVFQPSKSTKIVSFRNIKNNRVGEVL</sequence>
<accession>A0A0V0IKB5</accession>
<evidence type="ECO:0000313" key="1">
    <source>
        <dbReference type="EMBL" id="JAP33068.1"/>
    </source>
</evidence>
<dbReference type="EMBL" id="GEDG01007326">
    <property type="protein sequence ID" value="JAP31167.1"/>
    <property type="molecule type" value="Transcribed_RNA"/>
</dbReference>
<name>A0A0V0IKB5_SOLCH</name>
<protein>
    <submittedName>
        <fullName evidence="1">Putative ovule protein</fullName>
    </submittedName>
</protein>